<dbReference type="GO" id="GO:0003677">
    <property type="term" value="F:DNA binding"/>
    <property type="evidence" value="ECO:0007669"/>
    <property type="project" value="InterPro"/>
</dbReference>
<dbReference type="Ensembl" id="ENSMMDT00005021165.1">
    <property type="protein sequence ID" value="ENSMMDP00005020681.1"/>
    <property type="gene ID" value="ENSMMDG00005010173.1"/>
</dbReference>
<evidence type="ECO:0000256" key="1">
    <source>
        <dbReference type="SAM" id="MobiDB-lite"/>
    </source>
</evidence>
<dbReference type="InParanoid" id="A0A667YHH6"/>
<keyword evidence="3" id="KW-1185">Reference proteome</keyword>
<dbReference type="AlphaFoldDB" id="A0A667YHH6"/>
<dbReference type="InterPro" id="IPR011010">
    <property type="entry name" value="DNA_brk_join_enz"/>
</dbReference>
<organism evidence="2 3">
    <name type="scientific">Myripristis murdjan</name>
    <name type="common">pinecone soldierfish</name>
    <dbReference type="NCBI Taxonomy" id="586833"/>
    <lineage>
        <taxon>Eukaryota</taxon>
        <taxon>Metazoa</taxon>
        <taxon>Chordata</taxon>
        <taxon>Craniata</taxon>
        <taxon>Vertebrata</taxon>
        <taxon>Euteleostomi</taxon>
        <taxon>Actinopterygii</taxon>
        <taxon>Neopterygii</taxon>
        <taxon>Teleostei</taxon>
        <taxon>Neoteleostei</taxon>
        <taxon>Acanthomorphata</taxon>
        <taxon>Holocentriformes</taxon>
        <taxon>Holocentridae</taxon>
        <taxon>Myripristis</taxon>
    </lineage>
</organism>
<dbReference type="GeneID" id="115356811"/>
<feature type="compositionally biased region" description="Polar residues" evidence="1">
    <location>
        <begin position="491"/>
        <end position="502"/>
    </location>
</feature>
<reference evidence="2" key="2">
    <citation type="submission" date="2025-09" db="UniProtKB">
        <authorList>
            <consortium name="Ensembl"/>
        </authorList>
    </citation>
    <scope>IDENTIFICATION</scope>
</reference>
<dbReference type="OrthoDB" id="9907715at2759"/>
<dbReference type="PANTHER" id="PTHR47306:SF2">
    <property type="entry name" value="CORE-BINDING (CB) DOMAIN-CONTAINING PROTEIN"/>
    <property type="match status" value="1"/>
</dbReference>
<proteinExistence type="predicted"/>
<evidence type="ECO:0000313" key="2">
    <source>
        <dbReference type="Ensembl" id="ENSMMDP00005020681.1"/>
    </source>
</evidence>
<dbReference type="GeneTree" id="ENSGT01120000272112"/>
<dbReference type="SUPFAM" id="SSF56349">
    <property type="entry name" value="DNA breaking-rejoining enzymes"/>
    <property type="match status" value="1"/>
</dbReference>
<dbReference type="Proteomes" id="UP000472263">
    <property type="component" value="Unassembled WGS sequence"/>
</dbReference>
<protein>
    <submittedName>
        <fullName evidence="2">Uncharacterized LOC115356811</fullName>
    </submittedName>
</protein>
<dbReference type="PANTHER" id="PTHR47306">
    <property type="entry name" value="SI:CH211-178J18.4-RELATED"/>
    <property type="match status" value="1"/>
</dbReference>
<feature type="region of interest" description="Disordered" evidence="1">
    <location>
        <begin position="470"/>
        <end position="502"/>
    </location>
</feature>
<name>A0A667YHH6_9TELE</name>
<dbReference type="RefSeq" id="XP_029903935.1">
    <property type="nucleotide sequence ID" value="XM_030048075.1"/>
</dbReference>
<accession>A0A667YHH6</accession>
<gene>
    <name evidence="2" type="primary">LOC115356811</name>
</gene>
<reference evidence="2" key="1">
    <citation type="submission" date="2025-08" db="UniProtKB">
        <authorList>
            <consortium name="Ensembl"/>
        </authorList>
    </citation>
    <scope>IDENTIFICATION</scope>
</reference>
<feature type="compositionally biased region" description="Basic and acidic residues" evidence="1">
    <location>
        <begin position="479"/>
        <end position="490"/>
    </location>
</feature>
<sequence length="502" mass="57851">MTQKMTKHFFLIILLQKVDNVSRFLRYVQPTGDEPTLDFLQKTIETRDYFVKLEATAMSPATILNYMKNIIRFLDYLKTRVDLESSNPELRHRWDTFVGGMKSVRKCQEILQVAKKDFLNLYGKLITNQPITENEKTMYGYYLEAVMVFQHFQRPGAVEGMTVDEFVNRKECNGRVVVGIKQHKTATMQVAALALTLEEDAWFEAYYQHIRTRHETVSCQSFFIGSTGAAVHKVTNDIRRLQDMYKVDRSTSQEVRRAAETQAAKNFTPAQKEKVARYMAHTTQVAEAHYRMMLPEQTAETAELMMVLNDLSPDNSDGRGNLPEKVLPKRQFSTFLENFPVTLDGSAPPAKKRKEAGFPAEDRSLTDKWHKIQRDHRAEYLLSKFRHRQPTQRQFDRCVEGMKWETNKPKYPTVLKLWTPPHKEDIASNKQLIRSVMTQRWKGLSIKDFGGDKGKGVIVDKQRLHPAGLMTSTASSGGEEGHRASMHENSQRTNRGFTLLDS</sequence>
<evidence type="ECO:0000313" key="3">
    <source>
        <dbReference type="Proteomes" id="UP000472263"/>
    </source>
</evidence>